<feature type="compositionally biased region" description="Polar residues" evidence="1">
    <location>
        <begin position="23"/>
        <end position="35"/>
    </location>
</feature>
<feature type="compositionally biased region" description="Basic residues" evidence="1">
    <location>
        <begin position="101"/>
        <end position="118"/>
    </location>
</feature>
<evidence type="ECO:0000313" key="3">
    <source>
        <dbReference type="Proteomes" id="UP000265515"/>
    </source>
</evidence>
<evidence type="ECO:0000256" key="1">
    <source>
        <dbReference type="SAM" id="MobiDB-lite"/>
    </source>
</evidence>
<feature type="compositionally biased region" description="Polar residues" evidence="1">
    <location>
        <begin position="183"/>
        <end position="193"/>
    </location>
</feature>
<comment type="caution">
    <text evidence="2">The sequence shown here is derived from an EMBL/GenBank/DDBJ whole genome shotgun (WGS) entry which is preliminary data.</text>
</comment>
<keyword evidence="3" id="KW-1185">Reference proteome</keyword>
<dbReference type="Proteomes" id="UP000265515">
    <property type="component" value="Unassembled WGS sequence"/>
</dbReference>
<protein>
    <submittedName>
        <fullName evidence="2">Uncharacterized protein</fullName>
    </submittedName>
</protein>
<evidence type="ECO:0000313" key="2">
    <source>
        <dbReference type="EMBL" id="GBG65653.1"/>
    </source>
</evidence>
<feature type="region of interest" description="Disordered" evidence="1">
    <location>
        <begin position="164"/>
        <end position="230"/>
    </location>
</feature>
<feature type="region of interest" description="Disordered" evidence="1">
    <location>
        <begin position="98"/>
        <end position="119"/>
    </location>
</feature>
<reference evidence="2 3" key="1">
    <citation type="journal article" date="2018" name="Cell">
        <title>The Chara Genome: Secondary Complexity and Implications for Plant Terrestrialization.</title>
        <authorList>
            <person name="Nishiyama T."/>
            <person name="Sakayama H."/>
            <person name="Vries J.D."/>
            <person name="Buschmann H."/>
            <person name="Saint-Marcoux D."/>
            <person name="Ullrich K.K."/>
            <person name="Haas F.B."/>
            <person name="Vanderstraeten L."/>
            <person name="Becker D."/>
            <person name="Lang D."/>
            <person name="Vosolsobe S."/>
            <person name="Rombauts S."/>
            <person name="Wilhelmsson P.K.I."/>
            <person name="Janitza P."/>
            <person name="Kern R."/>
            <person name="Heyl A."/>
            <person name="Rumpler F."/>
            <person name="Villalobos L.I.A.C."/>
            <person name="Clay J.M."/>
            <person name="Skokan R."/>
            <person name="Toyoda A."/>
            <person name="Suzuki Y."/>
            <person name="Kagoshima H."/>
            <person name="Schijlen E."/>
            <person name="Tajeshwar N."/>
            <person name="Catarino B."/>
            <person name="Hetherington A.J."/>
            <person name="Saltykova A."/>
            <person name="Bonnot C."/>
            <person name="Breuninger H."/>
            <person name="Symeonidi A."/>
            <person name="Radhakrishnan G.V."/>
            <person name="Van Nieuwerburgh F."/>
            <person name="Deforce D."/>
            <person name="Chang C."/>
            <person name="Karol K.G."/>
            <person name="Hedrich R."/>
            <person name="Ulvskov P."/>
            <person name="Glockner G."/>
            <person name="Delwiche C.F."/>
            <person name="Petrasek J."/>
            <person name="Van de Peer Y."/>
            <person name="Friml J."/>
            <person name="Beilby M."/>
            <person name="Dolan L."/>
            <person name="Kohara Y."/>
            <person name="Sugano S."/>
            <person name="Fujiyama A."/>
            <person name="Delaux P.-M."/>
            <person name="Quint M."/>
            <person name="TheiBen G."/>
            <person name="Hagemann M."/>
            <person name="Harholt J."/>
            <person name="Dunand C."/>
            <person name="Zachgo S."/>
            <person name="Langdale J."/>
            <person name="Maumus F."/>
            <person name="Straeten D.V.D."/>
            <person name="Gould S.B."/>
            <person name="Rensing S.A."/>
        </authorList>
    </citation>
    <scope>NUCLEOTIDE SEQUENCE [LARGE SCALE GENOMIC DNA]</scope>
    <source>
        <strain evidence="2 3">S276</strain>
    </source>
</reference>
<sequence>MSSSACRGSHSILPSSCDPGRSPVQQTGPTGTVTKATAAEYPQVIERIIARYSRIRTDVEADEGGVQGAQFEEVVEGQCTDDEEGSEEDDDVVLKEITPKTAKKKTTKSHGLRPRGRARRADVFTAASAAYRSFFLLTSKKRKELECKFTMDRQLYDAVHATTPNNQAIHPPNLYDTGGLPPQQANEGEQSQARGPMFGGETSASDNMERDSGDGYGSRSSGGTPAGKRKNVRQLAFDAVTDVMKTHSTVVADTVDRASKRQCDIMEREARTQEKQCEVLDAGQRMQCDALLKIASALDRS</sequence>
<dbReference type="Gramene" id="GBG65653">
    <property type="protein sequence ID" value="GBG65653"/>
    <property type="gene ID" value="CBR_g51953"/>
</dbReference>
<accession>A0A388K6T3</accession>
<proteinExistence type="predicted"/>
<dbReference type="EMBL" id="BFEA01000064">
    <property type="protein sequence ID" value="GBG65653.1"/>
    <property type="molecule type" value="Genomic_DNA"/>
</dbReference>
<name>A0A388K6T3_CHABU</name>
<feature type="region of interest" description="Disordered" evidence="1">
    <location>
        <begin position="1"/>
        <end position="39"/>
    </location>
</feature>
<gene>
    <name evidence="2" type="ORF">CBR_g51953</name>
</gene>
<organism evidence="2 3">
    <name type="scientific">Chara braunii</name>
    <name type="common">Braun's stonewort</name>
    <dbReference type="NCBI Taxonomy" id="69332"/>
    <lineage>
        <taxon>Eukaryota</taxon>
        <taxon>Viridiplantae</taxon>
        <taxon>Streptophyta</taxon>
        <taxon>Charophyceae</taxon>
        <taxon>Charales</taxon>
        <taxon>Characeae</taxon>
        <taxon>Chara</taxon>
    </lineage>
</organism>
<dbReference type="AlphaFoldDB" id="A0A388K6T3"/>